<comment type="subcellular location">
    <subcellularLocation>
        <location evidence="1">Cell inner membrane</location>
        <topology evidence="1">Multi-pass membrane protein</topology>
    </subcellularLocation>
</comment>
<evidence type="ECO:0000256" key="4">
    <source>
        <dbReference type="ARBA" id="ARBA00022475"/>
    </source>
</evidence>
<dbReference type="Gene3D" id="1.20.1530.10">
    <property type="entry name" value="Na+/H+ antiporter like domain"/>
    <property type="match status" value="1"/>
</dbReference>
<evidence type="ECO:0000256" key="11">
    <source>
        <dbReference type="SAM" id="Phobius"/>
    </source>
</evidence>
<keyword evidence="6 11" id="KW-1133">Transmembrane helix</keyword>
<gene>
    <name evidence="12" type="ORF">HXK24_05035</name>
</gene>
<evidence type="ECO:0000313" key="12">
    <source>
        <dbReference type="EMBL" id="MBF4803162.1"/>
    </source>
</evidence>
<dbReference type="EMBL" id="JABZGU010000121">
    <property type="protein sequence ID" value="MBF4803162.1"/>
    <property type="molecule type" value="Genomic_DNA"/>
</dbReference>
<evidence type="ECO:0000256" key="3">
    <source>
        <dbReference type="ARBA" id="ARBA00022449"/>
    </source>
</evidence>
<protein>
    <submittedName>
        <fullName evidence="12">Na+/H+ antiporter NhaA</fullName>
    </submittedName>
</protein>
<evidence type="ECO:0000256" key="8">
    <source>
        <dbReference type="ARBA" id="ARBA00023065"/>
    </source>
</evidence>
<evidence type="ECO:0000256" key="7">
    <source>
        <dbReference type="ARBA" id="ARBA00023053"/>
    </source>
</evidence>
<sequence>MSSIYREPAVVRRISQRSSLKRITSNSTIAAAVMVLAALIALVVANSPAHEVVREILEVQMSFSFGMIHAHMALETFVNDFLMAIFFLLVGIELKYEVTVGQLRKPRQAMLPMLAAVGGVAVPALIYLALNASTAPHGWATPIATDIAFALGVM</sequence>
<dbReference type="InterPro" id="IPR004670">
    <property type="entry name" value="NhaA"/>
</dbReference>
<dbReference type="PANTHER" id="PTHR30341">
    <property type="entry name" value="SODIUM ION/PROTON ANTIPORTER NHAA-RELATED"/>
    <property type="match status" value="1"/>
</dbReference>
<reference evidence="12" key="1">
    <citation type="submission" date="2020-04" db="EMBL/GenBank/DDBJ databases">
        <title>Deep metagenomics examines the oral microbiome during advanced dental caries in children, revealing novel taxa and co-occurrences with host molecules.</title>
        <authorList>
            <person name="Baker J.L."/>
            <person name="Morton J.T."/>
            <person name="Dinis M."/>
            <person name="Alvarez R."/>
            <person name="Tran N.C."/>
            <person name="Knight R."/>
            <person name="Edlund A."/>
        </authorList>
    </citation>
    <scope>NUCLEOTIDE SEQUENCE</scope>
    <source>
        <strain evidence="12">JCVI_3_bin.11</strain>
    </source>
</reference>
<feature type="transmembrane region" description="Helical" evidence="11">
    <location>
        <begin position="65"/>
        <end position="90"/>
    </location>
</feature>
<keyword evidence="4" id="KW-1003">Cell membrane</keyword>
<dbReference type="GO" id="GO:0015385">
    <property type="term" value="F:sodium:proton antiporter activity"/>
    <property type="evidence" value="ECO:0007669"/>
    <property type="project" value="TreeGrafter"/>
</dbReference>
<evidence type="ECO:0000313" key="13">
    <source>
        <dbReference type="Proteomes" id="UP000787322"/>
    </source>
</evidence>
<dbReference type="GO" id="GO:0005886">
    <property type="term" value="C:plasma membrane"/>
    <property type="evidence" value="ECO:0007669"/>
    <property type="project" value="UniProtKB-SubCell"/>
</dbReference>
<comment type="caution">
    <text evidence="12">The sequence shown here is derived from an EMBL/GenBank/DDBJ whole genome shotgun (WGS) entry which is preliminary data.</text>
</comment>
<evidence type="ECO:0000256" key="2">
    <source>
        <dbReference type="ARBA" id="ARBA00022448"/>
    </source>
</evidence>
<evidence type="ECO:0000256" key="6">
    <source>
        <dbReference type="ARBA" id="ARBA00022989"/>
    </source>
</evidence>
<dbReference type="PANTHER" id="PTHR30341:SF0">
    <property type="entry name" value="NA(+)_H(+) ANTIPORTER NHAA"/>
    <property type="match status" value="1"/>
</dbReference>
<evidence type="ECO:0000256" key="1">
    <source>
        <dbReference type="ARBA" id="ARBA00004429"/>
    </source>
</evidence>
<dbReference type="Pfam" id="PF06965">
    <property type="entry name" value="Na_H_antiport_1"/>
    <property type="match status" value="1"/>
</dbReference>
<dbReference type="Proteomes" id="UP000787322">
    <property type="component" value="Unassembled WGS sequence"/>
</dbReference>
<evidence type="ECO:0000256" key="9">
    <source>
        <dbReference type="ARBA" id="ARBA00023136"/>
    </source>
</evidence>
<organism evidence="12 13">
    <name type="scientific">Lancefieldella parvula</name>
    <dbReference type="NCBI Taxonomy" id="1382"/>
    <lineage>
        <taxon>Bacteria</taxon>
        <taxon>Bacillati</taxon>
        <taxon>Actinomycetota</taxon>
        <taxon>Coriobacteriia</taxon>
        <taxon>Coriobacteriales</taxon>
        <taxon>Atopobiaceae</taxon>
        <taxon>Lancefieldella</taxon>
    </lineage>
</organism>
<keyword evidence="2" id="KW-0813">Transport</keyword>
<keyword evidence="9 11" id="KW-0472">Membrane</keyword>
<keyword evidence="5 11" id="KW-0812">Transmembrane</keyword>
<evidence type="ECO:0000256" key="10">
    <source>
        <dbReference type="ARBA" id="ARBA00023201"/>
    </source>
</evidence>
<proteinExistence type="predicted"/>
<keyword evidence="7" id="KW-0915">Sodium</keyword>
<accession>A0A9D5X5M4</accession>
<evidence type="ECO:0000256" key="5">
    <source>
        <dbReference type="ARBA" id="ARBA00022692"/>
    </source>
</evidence>
<dbReference type="GO" id="GO:0006885">
    <property type="term" value="P:regulation of pH"/>
    <property type="evidence" value="ECO:0007669"/>
    <property type="project" value="InterPro"/>
</dbReference>
<feature type="transmembrane region" description="Helical" evidence="11">
    <location>
        <begin position="111"/>
        <end position="130"/>
    </location>
</feature>
<dbReference type="InterPro" id="IPR023171">
    <property type="entry name" value="Na/H_antiporter_dom_sf"/>
</dbReference>
<feature type="non-terminal residue" evidence="12">
    <location>
        <position position="154"/>
    </location>
</feature>
<feature type="transmembrane region" description="Helical" evidence="11">
    <location>
        <begin position="23"/>
        <end position="45"/>
    </location>
</feature>
<keyword evidence="10" id="KW-0739">Sodium transport</keyword>
<keyword evidence="3" id="KW-0050">Antiport</keyword>
<keyword evidence="8" id="KW-0406">Ion transport</keyword>
<dbReference type="AlphaFoldDB" id="A0A9D5X5M4"/>
<name>A0A9D5X5M4_9ACTN</name>